<evidence type="ECO:0000313" key="4">
    <source>
        <dbReference type="Proteomes" id="UP000238479"/>
    </source>
</evidence>
<organism evidence="3 4">
    <name type="scientific">Rosa chinensis</name>
    <name type="common">China rose</name>
    <dbReference type="NCBI Taxonomy" id="74649"/>
    <lineage>
        <taxon>Eukaryota</taxon>
        <taxon>Viridiplantae</taxon>
        <taxon>Streptophyta</taxon>
        <taxon>Embryophyta</taxon>
        <taxon>Tracheophyta</taxon>
        <taxon>Spermatophyta</taxon>
        <taxon>Magnoliopsida</taxon>
        <taxon>eudicotyledons</taxon>
        <taxon>Gunneridae</taxon>
        <taxon>Pentapetalae</taxon>
        <taxon>rosids</taxon>
        <taxon>fabids</taxon>
        <taxon>Rosales</taxon>
        <taxon>Rosaceae</taxon>
        <taxon>Rosoideae</taxon>
        <taxon>Rosoideae incertae sedis</taxon>
        <taxon>Rosa</taxon>
    </lineage>
</organism>
<dbReference type="AlphaFoldDB" id="A0A2P6Q2Z3"/>
<feature type="compositionally biased region" description="Polar residues" evidence="2">
    <location>
        <begin position="1"/>
        <end position="10"/>
    </location>
</feature>
<proteinExistence type="predicted"/>
<evidence type="ECO:0000256" key="1">
    <source>
        <dbReference type="SAM" id="Coils"/>
    </source>
</evidence>
<protein>
    <submittedName>
        <fullName evidence="3">Uncharacterized protein</fullName>
    </submittedName>
</protein>
<feature type="region of interest" description="Disordered" evidence="2">
    <location>
        <begin position="1"/>
        <end position="33"/>
    </location>
</feature>
<name>A0A2P6Q2Z3_ROSCH</name>
<feature type="compositionally biased region" description="Basic and acidic residues" evidence="2">
    <location>
        <begin position="14"/>
        <end position="25"/>
    </location>
</feature>
<keyword evidence="4" id="KW-1185">Reference proteome</keyword>
<reference evidence="3 4" key="1">
    <citation type="journal article" date="2018" name="Nat. Genet.">
        <title>The Rosa genome provides new insights in the design of modern roses.</title>
        <authorList>
            <person name="Bendahmane M."/>
        </authorList>
    </citation>
    <scope>NUCLEOTIDE SEQUENCE [LARGE SCALE GENOMIC DNA]</scope>
    <source>
        <strain evidence="4">cv. Old Blush</strain>
    </source>
</reference>
<evidence type="ECO:0000313" key="3">
    <source>
        <dbReference type="EMBL" id="PRQ28557.1"/>
    </source>
</evidence>
<keyword evidence="1" id="KW-0175">Coiled coil</keyword>
<accession>A0A2P6Q2Z3</accession>
<dbReference type="Gramene" id="PRQ28557">
    <property type="protein sequence ID" value="PRQ28557"/>
    <property type="gene ID" value="RchiOBHm_Chr5g0004311"/>
</dbReference>
<dbReference type="EMBL" id="PDCK01000043">
    <property type="protein sequence ID" value="PRQ28557.1"/>
    <property type="molecule type" value="Genomic_DNA"/>
</dbReference>
<evidence type="ECO:0000256" key="2">
    <source>
        <dbReference type="SAM" id="MobiDB-lite"/>
    </source>
</evidence>
<comment type="caution">
    <text evidence="3">The sequence shown here is derived from an EMBL/GenBank/DDBJ whole genome shotgun (WGS) entry which is preliminary data.</text>
</comment>
<gene>
    <name evidence="3" type="ORF">RchiOBHm_Chr5g0004311</name>
</gene>
<dbReference type="Proteomes" id="UP000238479">
    <property type="component" value="Chromosome 5"/>
</dbReference>
<feature type="coiled-coil region" evidence="1">
    <location>
        <begin position="259"/>
        <end position="293"/>
    </location>
</feature>
<sequence>MSSMSQSPPAKQSAKQDDQSSESKEQLCVAKRSRPERLKLASIQNVIPSETEESVELTINKGDQPVSDEPAGEIVSVERVAESEVMNIEEALVLTQTSTQASTPLSVTSSLSEKLVSANEPESHQRFEAELQAFMRAFSADALIQPECCSAISQLPTAQLTSREEIDGALKVVKETLARPLKEFVETGQLSKVKVALDLLLGAKYFAPPKVALIGEKLEVLTQQISRVAGSYQEIEKRRQQILACEQMKKALVPEFGWCMEQKRVVESLEGKINELERQLASLKQERQEVGEKLFQRSKQCFQSQGQLKKIEAELKNSKPRCMQLESDLQDTGCTLGALKALLAEE</sequence>